<feature type="region of interest" description="Disordered" evidence="2">
    <location>
        <begin position="1"/>
        <end position="20"/>
    </location>
</feature>
<name>A0A7D4TQB0_9MICO</name>
<dbReference type="PANTHER" id="PTHR12526">
    <property type="entry name" value="GLYCOSYLTRANSFERASE"/>
    <property type="match status" value="1"/>
</dbReference>
<dbReference type="AlphaFoldDB" id="A0A7D4TQB0"/>
<evidence type="ECO:0000256" key="2">
    <source>
        <dbReference type="SAM" id="MobiDB-lite"/>
    </source>
</evidence>
<dbReference type="GO" id="GO:0016757">
    <property type="term" value="F:glycosyltransferase activity"/>
    <property type="evidence" value="ECO:0007669"/>
    <property type="project" value="InterPro"/>
</dbReference>
<dbReference type="PANTHER" id="PTHR12526:SF572">
    <property type="entry name" value="BLL5144 PROTEIN"/>
    <property type="match status" value="1"/>
</dbReference>
<sequence length="408" mass="43915">MEARFHEGCRRQTSRHGPPRIRCGHHQRDVTVTHYGFLSTFPPTRCGLATFTQSLADALVRGDDEHGTIVRVLDEPADRSPHDTRARSTVRTDLIAGDRLSTMRAIMALNACDVAIVQHEYGIYGGHDGDQVLEVLSAVDTPTIVVLHTVLVTPTRHQREVLEDVCRLASLVVVMTTHARDNLAAVYAVDLTRVRVIPHGVNHVGLRESQPHSGRRVVTWGLLSPGKGIEWGIRAVAQLADMTPRVEYVVAGQTHPKVLAHAGEGYRTMLTDLADELDVGSALRIDGRYLDAPQLAALIASADAVLLPYDSVDQATSGVLAEAVAAGVPVVATAFPHAVELLSTGAGTVVPHHDPDSIAGALREIFDGSSVADRMREAALRETNGTTWSAVADRYRVLTAELVAAQAA</sequence>
<proteinExistence type="predicted"/>
<feature type="compositionally biased region" description="Basic and acidic residues" evidence="2">
    <location>
        <begin position="1"/>
        <end position="10"/>
    </location>
</feature>
<organism evidence="4 5">
    <name type="scientific">Microbacterium hominis</name>
    <dbReference type="NCBI Taxonomy" id="162426"/>
    <lineage>
        <taxon>Bacteria</taxon>
        <taxon>Bacillati</taxon>
        <taxon>Actinomycetota</taxon>
        <taxon>Actinomycetes</taxon>
        <taxon>Micrococcales</taxon>
        <taxon>Microbacteriaceae</taxon>
        <taxon>Microbacterium</taxon>
    </lineage>
</organism>
<dbReference type="InterPro" id="IPR001296">
    <property type="entry name" value="Glyco_trans_1"/>
</dbReference>
<keyword evidence="1 4" id="KW-0808">Transferase</keyword>
<dbReference type="EMBL" id="CP054038">
    <property type="protein sequence ID" value="QKJ21102.1"/>
    <property type="molecule type" value="Genomic_DNA"/>
</dbReference>
<evidence type="ECO:0000313" key="5">
    <source>
        <dbReference type="Proteomes" id="UP000502498"/>
    </source>
</evidence>
<reference evidence="4 5" key="1">
    <citation type="submission" date="2020-05" db="EMBL/GenBank/DDBJ databases">
        <title>Strain PA2F3 complete genome.</title>
        <authorList>
            <person name="Kim Y.-S."/>
            <person name="Kim S.-J."/>
            <person name="Jung H.-k."/>
            <person name="Kim S.-E."/>
            <person name="Kim K.-H."/>
        </authorList>
    </citation>
    <scope>NUCLEOTIDE SEQUENCE [LARGE SCALE GENOMIC DNA]</scope>
    <source>
        <strain evidence="4 5">PA2F3</strain>
    </source>
</reference>
<dbReference type="Pfam" id="PF00534">
    <property type="entry name" value="Glycos_transf_1"/>
    <property type="match status" value="1"/>
</dbReference>
<protein>
    <submittedName>
        <fullName evidence="4">Glycosyltransferase</fullName>
    </submittedName>
</protein>
<evidence type="ECO:0000256" key="1">
    <source>
        <dbReference type="ARBA" id="ARBA00022679"/>
    </source>
</evidence>
<dbReference type="SUPFAM" id="SSF53756">
    <property type="entry name" value="UDP-Glycosyltransferase/glycogen phosphorylase"/>
    <property type="match status" value="1"/>
</dbReference>
<feature type="domain" description="Glycosyl transferase family 1" evidence="3">
    <location>
        <begin position="215"/>
        <end position="379"/>
    </location>
</feature>
<dbReference type="Proteomes" id="UP000502498">
    <property type="component" value="Chromosome"/>
</dbReference>
<dbReference type="Gene3D" id="3.40.50.2000">
    <property type="entry name" value="Glycogen Phosphorylase B"/>
    <property type="match status" value="2"/>
</dbReference>
<evidence type="ECO:0000259" key="3">
    <source>
        <dbReference type="Pfam" id="PF00534"/>
    </source>
</evidence>
<evidence type="ECO:0000313" key="4">
    <source>
        <dbReference type="EMBL" id="QKJ21102.1"/>
    </source>
</evidence>
<gene>
    <name evidence="4" type="ORF">HQM25_05360</name>
</gene>
<accession>A0A7D4TQB0</accession>